<name>A0A4P7MY43_PYROR</name>
<feature type="region of interest" description="Disordered" evidence="4">
    <location>
        <begin position="80"/>
        <end position="113"/>
    </location>
</feature>
<dbReference type="Gene3D" id="1.25.40.10">
    <property type="entry name" value="Tetratricopeptide repeat domain"/>
    <property type="match status" value="1"/>
</dbReference>
<dbReference type="InterPro" id="IPR019734">
    <property type="entry name" value="TPR_rpt"/>
</dbReference>
<dbReference type="SUPFAM" id="SSF48452">
    <property type="entry name" value="TPR-like"/>
    <property type="match status" value="1"/>
</dbReference>
<dbReference type="SMART" id="SM00028">
    <property type="entry name" value="TPR"/>
    <property type="match status" value="3"/>
</dbReference>
<evidence type="ECO:0000256" key="2">
    <source>
        <dbReference type="ARBA" id="ARBA00022737"/>
    </source>
</evidence>
<protein>
    <submittedName>
        <fullName evidence="5">Uncharacterized protein</fullName>
    </submittedName>
</protein>
<gene>
    <name evidence="5" type="ORF">PoMZ_10682</name>
</gene>
<organism evidence="5 6">
    <name type="scientific">Pyricularia oryzae</name>
    <name type="common">Rice blast fungus</name>
    <name type="synonym">Magnaporthe oryzae</name>
    <dbReference type="NCBI Taxonomy" id="318829"/>
    <lineage>
        <taxon>Eukaryota</taxon>
        <taxon>Fungi</taxon>
        <taxon>Dikarya</taxon>
        <taxon>Ascomycota</taxon>
        <taxon>Pezizomycotina</taxon>
        <taxon>Sordariomycetes</taxon>
        <taxon>Sordariomycetidae</taxon>
        <taxon>Magnaporthales</taxon>
        <taxon>Pyriculariaceae</taxon>
        <taxon>Pyricularia</taxon>
    </lineage>
</organism>
<dbReference type="GO" id="GO:0072380">
    <property type="term" value="C:TRC complex"/>
    <property type="evidence" value="ECO:0007669"/>
    <property type="project" value="TreeGrafter"/>
</dbReference>
<dbReference type="GO" id="GO:0006620">
    <property type="term" value="P:post-translational protein targeting to endoplasmic reticulum membrane"/>
    <property type="evidence" value="ECO:0007669"/>
    <property type="project" value="TreeGrafter"/>
</dbReference>
<dbReference type="PANTHER" id="PTHR45831:SF2">
    <property type="entry name" value="LD24721P"/>
    <property type="match status" value="1"/>
</dbReference>
<dbReference type="AlphaFoldDB" id="A0A4P7MY43"/>
<reference evidence="5 6" key="1">
    <citation type="journal article" date="2019" name="Mol. Biol. Evol.">
        <title>Blast fungal genomes show frequent chromosomal changes, gene gains and losses, and effector gene turnover.</title>
        <authorList>
            <person name="Gomez Luciano L.B."/>
            <person name="Jason Tsai I."/>
            <person name="Chuma I."/>
            <person name="Tosa Y."/>
            <person name="Chen Y.H."/>
            <person name="Li J.Y."/>
            <person name="Li M.Y."/>
            <person name="Jade Lu M.Y."/>
            <person name="Nakayashiki H."/>
            <person name="Li W.H."/>
        </authorList>
    </citation>
    <scope>NUCLEOTIDE SEQUENCE [LARGE SCALE GENOMIC DNA]</scope>
    <source>
        <strain evidence="5">MZ5-1-6</strain>
    </source>
</reference>
<dbReference type="FunFam" id="1.25.40.10:FF:000207">
    <property type="entry name" value="Small glutamine-rich tetratricopeptide repeat-containing protein"/>
    <property type="match status" value="1"/>
</dbReference>
<dbReference type="InterPro" id="IPR011990">
    <property type="entry name" value="TPR-like_helical_dom_sf"/>
</dbReference>
<comment type="similarity">
    <text evidence="1">Belongs to the SGT family.</text>
</comment>
<evidence type="ECO:0000313" key="6">
    <source>
        <dbReference type="Proteomes" id="UP000294847"/>
    </source>
</evidence>
<dbReference type="Proteomes" id="UP000294847">
    <property type="component" value="Chromosome 1"/>
</dbReference>
<feature type="compositionally biased region" description="Gly residues" evidence="4">
    <location>
        <begin position="333"/>
        <end position="353"/>
    </location>
</feature>
<evidence type="ECO:0000313" key="5">
    <source>
        <dbReference type="EMBL" id="QBZ54967.1"/>
    </source>
</evidence>
<dbReference type="Gene3D" id="1.10.260.100">
    <property type="match status" value="1"/>
</dbReference>
<feature type="region of interest" description="Disordered" evidence="4">
    <location>
        <begin position="227"/>
        <end position="259"/>
    </location>
</feature>
<evidence type="ECO:0000256" key="1">
    <source>
        <dbReference type="ARBA" id="ARBA00008175"/>
    </source>
</evidence>
<keyword evidence="3" id="KW-0802">TPR repeat</keyword>
<dbReference type="Pfam" id="PF13432">
    <property type="entry name" value="TPR_16"/>
    <property type="match status" value="1"/>
</dbReference>
<dbReference type="PANTHER" id="PTHR45831">
    <property type="entry name" value="LD24721P"/>
    <property type="match status" value="1"/>
</dbReference>
<accession>A0A4P7MY43</accession>
<feature type="compositionally biased region" description="Basic and acidic residues" evidence="4">
    <location>
        <begin position="99"/>
        <end position="109"/>
    </location>
</feature>
<dbReference type="GO" id="GO:0016020">
    <property type="term" value="C:membrane"/>
    <property type="evidence" value="ECO:0007669"/>
    <property type="project" value="TreeGrafter"/>
</dbReference>
<dbReference type="EMBL" id="CP034204">
    <property type="protein sequence ID" value="QBZ54967.1"/>
    <property type="molecule type" value="Genomic_DNA"/>
</dbReference>
<dbReference type="GO" id="GO:0060090">
    <property type="term" value="F:molecular adaptor activity"/>
    <property type="evidence" value="ECO:0007669"/>
    <property type="project" value="TreeGrafter"/>
</dbReference>
<evidence type="ECO:0000256" key="4">
    <source>
        <dbReference type="SAM" id="MobiDB-lite"/>
    </source>
</evidence>
<dbReference type="InterPro" id="IPR047150">
    <property type="entry name" value="SGT"/>
</dbReference>
<dbReference type="InterPro" id="IPR032374">
    <property type="entry name" value="SGTA_dimer"/>
</dbReference>
<dbReference type="Pfam" id="PF16546">
    <property type="entry name" value="SGTA_dimer"/>
    <property type="match status" value="1"/>
</dbReference>
<keyword evidence="2" id="KW-0677">Repeat</keyword>
<sequence length="353" mass="35991">MSTTSQQRLALAICDFLNTSAKDGTLAADDSESIEVAVNCIAECFKVDPTDKAAVTAAVGDQNLLKIYGVYEKLKGTGSSSSAANSSAPAPAASAAPTDEQKKQADALKSKGNAAMAQKDYPQAIDLYTQALALHPGNAIYLSNRAAAHSAAKDHESARADAEAAVAVDPNYTKAWSRLGLARFALGDAKGSMEAYQKGIEYEGNGGSDAMKKGFETAKRRVEEMDLDTTRGPGGPGAGGMPDLSSLASMLGGGAGRGEGGGMPDFASIMQNPMFASMAQNLMSNPDLMNNLMSNPRLREMANSFGGGGGGGMPDMSQLMSDPSIAEMARSMMGGGGPGAGPNAGPGAGRGSQ</sequence>
<dbReference type="PROSITE" id="PS50005">
    <property type="entry name" value="TPR"/>
    <property type="match status" value="2"/>
</dbReference>
<dbReference type="InterPro" id="IPR006636">
    <property type="entry name" value="STI1_HS-bd"/>
</dbReference>
<dbReference type="SMART" id="SM00727">
    <property type="entry name" value="STI1"/>
    <property type="match status" value="1"/>
</dbReference>
<dbReference type="Pfam" id="PF00515">
    <property type="entry name" value="TPR_1"/>
    <property type="match status" value="1"/>
</dbReference>
<proteinExistence type="inferred from homology"/>
<evidence type="ECO:0000256" key="3">
    <source>
        <dbReference type="ARBA" id="ARBA00022803"/>
    </source>
</evidence>
<feature type="region of interest" description="Disordered" evidence="4">
    <location>
        <begin position="329"/>
        <end position="353"/>
    </location>
</feature>
<dbReference type="Gene3D" id="1.20.5.420">
    <property type="entry name" value="Immunoglobulin FC, subunit C"/>
    <property type="match status" value="1"/>
</dbReference>
<dbReference type="FunFam" id="1.20.5.420:FF:000005">
    <property type="entry name" value="Hsc70 cochaperone (SGT), putative"/>
    <property type="match status" value="1"/>
</dbReference>
<feature type="compositionally biased region" description="Low complexity" evidence="4">
    <location>
        <begin position="80"/>
        <end position="97"/>
    </location>
</feature>
<dbReference type="FunFam" id="1.10.260.100:FF:000011">
    <property type="entry name" value="TPR Domain containing protein"/>
    <property type="match status" value="1"/>
</dbReference>